<reference evidence="3" key="1">
    <citation type="submission" date="2025-08" db="UniProtKB">
        <authorList>
            <consortium name="Ensembl"/>
        </authorList>
    </citation>
    <scope>IDENTIFICATION</scope>
</reference>
<evidence type="ECO:0000256" key="2">
    <source>
        <dbReference type="SAM" id="MobiDB-lite"/>
    </source>
</evidence>
<dbReference type="PANTHER" id="PTHR14581">
    <property type="match status" value="1"/>
</dbReference>
<dbReference type="InterPro" id="IPR028237">
    <property type="entry name" value="PRR15"/>
</dbReference>
<comment type="similarity">
    <text evidence="1">Belongs to the PRR15 family.</text>
</comment>
<evidence type="ECO:0000256" key="1">
    <source>
        <dbReference type="ARBA" id="ARBA00010096"/>
    </source>
</evidence>
<feature type="compositionally biased region" description="Gly residues" evidence="2">
    <location>
        <begin position="104"/>
        <end position="114"/>
    </location>
</feature>
<keyword evidence="4" id="KW-1185">Reference proteome</keyword>
<dbReference type="PANTHER" id="PTHR14581:SF4">
    <property type="entry name" value="PROLINE-RICH PROTEIN 15"/>
    <property type="match status" value="1"/>
</dbReference>
<evidence type="ECO:0008006" key="5">
    <source>
        <dbReference type="Google" id="ProtNLM"/>
    </source>
</evidence>
<dbReference type="Pfam" id="PF15321">
    <property type="entry name" value="ATAD4"/>
    <property type="match status" value="1"/>
</dbReference>
<dbReference type="Ensembl" id="ENSAZOT00000012752.1">
    <property type="protein sequence ID" value="ENSAZOP00000011932.1"/>
    <property type="gene ID" value="ENSAZOG00000007643.1"/>
</dbReference>
<evidence type="ECO:0000313" key="4">
    <source>
        <dbReference type="Proteomes" id="UP000694549"/>
    </source>
</evidence>
<dbReference type="Proteomes" id="UP000694549">
    <property type="component" value="Unplaced"/>
</dbReference>
<feature type="region of interest" description="Disordered" evidence="2">
    <location>
        <begin position="1"/>
        <end position="114"/>
    </location>
</feature>
<dbReference type="AlphaFoldDB" id="A0A8B9ZS35"/>
<feature type="compositionally biased region" description="Gly residues" evidence="2">
    <location>
        <begin position="61"/>
        <end position="71"/>
    </location>
</feature>
<organism evidence="3 4">
    <name type="scientific">Anas zonorhyncha</name>
    <name type="common">Eastern spot-billed duck</name>
    <dbReference type="NCBI Taxonomy" id="75864"/>
    <lineage>
        <taxon>Eukaryota</taxon>
        <taxon>Metazoa</taxon>
        <taxon>Chordata</taxon>
        <taxon>Craniata</taxon>
        <taxon>Vertebrata</taxon>
        <taxon>Euteleostomi</taxon>
        <taxon>Archelosauria</taxon>
        <taxon>Archosauria</taxon>
        <taxon>Dinosauria</taxon>
        <taxon>Saurischia</taxon>
        <taxon>Theropoda</taxon>
        <taxon>Coelurosauria</taxon>
        <taxon>Aves</taxon>
        <taxon>Neognathae</taxon>
        <taxon>Galloanserae</taxon>
        <taxon>Anseriformes</taxon>
        <taxon>Anatidae</taxon>
        <taxon>Anatinae</taxon>
        <taxon>Anas</taxon>
    </lineage>
</organism>
<name>A0A8B9ZS35_9AVES</name>
<feature type="compositionally biased region" description="Gly residues" evidence="2">
    <location>
        <begin position="1"/>
        <end position="10"/>
    </location>
</feature>
<protein>
    <recommendedName>
        <fullName evidence="5">PRR15 protein</fullName>
    </recommendedName>
</protein>
<evidence type="ECO:0000313" key="3">
    <source>
        <dbReference type="Ensembl" id="ENSAZOP00000011932.1"/>
    </source>
</evidence>
<reference evidence="3" key="2">
    <citation type="submission" date="2025-09" db="UniProtKB">
        <authorList>
            <consortium name="Ensembl"/>
        </authorList>
    </citation>
    <scope>IDENTIFICATION</scope>
</reference>
<sequence>RAGLRDGGSSAGHWWKSLTGGKKKHKEAAAAPSPQPPSAAPGPREGATPPFGSGEPPGAAAGAGAGAGGGARRSLRVSHSGRFKETRKARTSLLADSPQVFNGGEPGQAAPGGQ</sequence>
<proteinExistence type="inferred from homology"/>
<accession>A0A8B9ZS35</accession>